<name>A0A9W8NEC6_9PEZI</name>
<dbReference type="Gene3D" id="1.20.1250.20">
    <property type="entry name" value="MFS general substrate transporter like domains"/>
    <property type="match status" value="1"/>
</dbReference>
<evidence type="ECO:0000256" key="3">
    <source>
        <dbReference type="ARBA" id="ARBA00022448"/>
    </source>
</evidence>
<dbReference type="PROSITE" id="PS50850">
    <property type="entry name" value="MFS"/>
    <property type="match status" value="1"/>
</dbReference>
<dbReference type="InterPro" id="IPR045263">
    <property type="entry name" value="GLUT"/>
</dbReference>
<evidence type="ECO:0000256" key="2">
    <source>
        <dbReference type="ARBA" id="ARBA00010992"/>
    </source>
</evidence>
<dbReference type="PRINTS" id="PR00171">
    <property type="entry name" value="SUGRTRNSPORT"/>
</dbReference>
<dbReference type="InterPro" id="IPR003663">
    <property type="entry name" value="Sugar/inositol_transpt"/>
</dbReference>
<dbReference type="InterPro" id="IPR036259">
    <property type="entry name" value="MFS_trans_sf"/>
</dbReference>
<feature type="transmembrane region" description="Helical" evidence="8">
    <location>
        <begin position="189"/>
        <end position="211"/>
    </location>
</feature>
<evidence type="ECO:0000256" key="6">
    <source>
        <dbReference type="ARBA" id="ARBA00023136"/>
    </source>
</evidence>
<sequence>MGSSTGVVHHPENNHTPTAYYMRDVSPFLLLLVIISTLGPLQFGYHIAELNAPQDVISCRVPKSSSRLSAALSSWTSFSSSNRASTSATFPNCIPMSDAQFAVVSSLYNLGGLTGALAGGPISSSRGRLFAMRITGLFFAAGSALLTLGTSIAVMSVGRILAGVGAGAATVIVPIYISEVAPPRERGTFGAMTQISINVGILGTQTLGYFLSTESNWRWIFATGIVIAALQTLGLMIIPESPAWLASHKNVAQAKRTLQRIRGKNYDIEEETAAWNSGTATPEEEPLLDDSQSPLTPPRSRRTSSSSKANGNSGSHLGFFEVVRDPQYRPAIVAAVGAMASQQLCGINSIIMYSVSLLNNLLPISSALLTIIVSAINLFTTIACSPLPDKLGRKTCLLLSIFGQGASALALALSILFGVKILSAISVLFFVAFFAVGLGPVPFILASEMVGPEAVGAVQSCCLAASYITTFLVAQFFPIINAALNERFGGAGWVYFIFTGLAVLCGLFVIWRVPETKGKKDADEVWGRTRRLD</sequence>
<protein>
    <recommendedName>
        <fullName evidence="9">Major facilitator superfamily (MFS) profile domain-containing protein</fullName>
    </recommendedName>
</protein>
<keyword evidence="6 8" id="KW-0472">Membrane</keyword>
<feature type="transmembrane region" description="Helical" evidence="8">
    <location>
        <begin position="361"/>
        <end position="384"/>
    </location>
</feature>
<dbReference type="InterPro" id="IPR005829">
    <property type="entry name" value="Sugar_transporter_CS"/>
</dbReference>
<keyword evidence="4 8" id="KW-0812">Transmembrane</keyword>
<keyword evidence="3" id="KW-0813">Transport</keyword>
<dbReference type="AlphaFoldDB" id="A0A9W8NEC6"/>
<dbReference type="InterPro" id="IPR005828">
    <property type="entry name" value="MFS_sugar_transport-like"/>
</dbReference>
<dbReference type="PANTHER" id="PTHR23503:SF8">
    <property type="entry name" value="FACILITATED GLUCOSE TRANSPORTER PROTEIN 1"/>
    <property type="match status" value="1"/>
</dbReference>
<feature type="domain" description="Major facilitator superfamily (MFS) profile" evidence="9">
    <location>
        <begin position="32"/>
        <end position="517"/>
    </location>
</feature>
<evidence type="ECO:0000256" key="7">
    <source>
        <dbReference type="SAM" id="MobiDB-lite"/>
    </source>
</evidence>
<evidence type="ECO:0000313" key="11">
    <source>
        <dbReference type="Proteomes" id="UP001148614"/>
    </source>
</evidence>
<evidence type="ECO:0000256" key="1">
    <source>
        <dbReference type="ARBA" id="ARBA00004141"/>
    </source>
</evidence>
<feature type="transmembrane region" description="Helical" evidence="8">
    <location>
        <begin position="425"/>
        <end position="445"/>
    </location>
</feature>
<evidence type="ECO:0000259" key="9">
    <source>
        <dbReference type="PROSITE" id="PS50850"/>
    </source>
</evidence>
<comment type="caution">
    <text evidence="10">The sequence shown here is derived from an EMBL/GenBank/DDBJ whole genome shotgun (WGS) entry which is preliminary data.</text>
</comment>
<reference evidence="10" key="1">
    <citation type="submission" date="2022-07" db="EMBL/GenBank/DDBJ databases">
        <title>Genome Sequence of Xylaria arbuscula.</title>
        <authorList>
            <person name="Buettner E."/>
        </authorList>
    </citation>
    <scope>NUCLEOTIDE SEQUENCE</scope>
    <source>
        <strain evidence="10">VT107</strain>
    </source>
</reference>
<proteinExistence type="inferred from homology"/>
<feature type="transmembrane region" description="Helical" evidence="8">
    <location>
        <begin position="396"/>
        <end position="419"/>
    </location>
</feature>
<dbReference type="Proteomes" id="UP001148614">
    <property type="component" value="Unassembled WGS sequence"/>
</dbReference>
<dbReference type="SUPFAM" id="SSF103473">
    <property type="entry name" value="MFS general substrate transporter"/>
    <property type="match status" value="1"/>
</dbReference>
<keyword evidence="11" id="KW-1185">Reference proteome</keyword>
<dbReference type="PANTHER" id="PTHR23503">
    <property type="entry name" value="SOLUTE CARRIER FAMILY 2"/>
    <property type="match status" value="1"/>
</dbReference>
<keyword evidence="5 8" id="KW-1133">Transmembrane helix</keyword>
<organism evidence="10 11">
    <name type="scientific">Xylaria arbuscula</name>
    <dbReference type="NCBI Taxonomy" id="114810"/>
    <lineage>
        <taxon>Eukaryota</taxon>
        <taxon>Fungi</taxon>
        <taxon>Dikarya</taxon>
        <taxon>Ascomycota</taxon>
        <taxon>Pezizomycotina</taxon>
        <taxon>Sordariomycetes</taxon>
        <taxon>Xylariomycetidae</taxon>
        <taxon>Xylariales</taxon>
        <taxon>Xylariaceae</taxon>
        <taxon>Xylaria</taxon>
    </lineage>
</organism>
<accession>A0A9W8NEC6</accession>
<feature type="transmembrane region" description="Helical" evidence="8">
    <location>
        <begin position="28"/>
        <end position="48"/>
    </location>
</feature>
<dbReference type="GO" id="GO:0016020">
    <property type="term" value="C:membrane"/>
    <property type="evidence" value="ECO:0007669"/>
    <property type="project" value="UniProtKB-SubCell"/>
</dbReference>
<feature type="transmembrane region" description="Helical" evidence="8">
    <location>
        <begin position="457"/>
        <end position="480"/>
    </location>
</feature>
<feature type="transmembrane region" description="Helical" evidence="8">
    <location>
        <begin position="160"/>
        <end position="177"/>
    </location>
</feature>
<dbReference type="InterPro" id="IPR020846">
    <property type="entry name" value="MFS_dom"/>
</dbReference>
<dbReference type="PROSITE" id="PS00217">
    <property type="entry name" value="SUGAR_TRANSPORT_2"/>
    <property type="match status" value="1"/>
</dbReference>
<comment type="subcellular location">
    <subcellularLocation>
        <location evidence="1">Membrane</location>
        <topology evidence="1">Multi-pass membrane protein</topology>
    </subcellularLocation>
</comment>
<evidence type="ECO:0000256" key="4">
    <source>
        <dbReference type="ARBA" id="ARBA00022692"/>
    </source>
</evidence>
<evidence type="ECO:0000313" key="10">
    <source>
        <dbReference type="EMBL" id="KAJ3571835.1"/>
    </source>
</evidence>
<feature type="compositionally biased region" description="Low complexity" evidence="7">
    <location>
        <begin position="303"/>
        <end position="312"/>
    </location>
</feature>
<dbReference type="VEuPathDB" id="FungiDB:F4678DRAFT_252874"/>
<feature type="region of interest" description="Disordered" evidence="7">
    <location>
        <begin position="272"/>
        <end position="312"/>
    </location>
</feature>
<gene>
    <name evidence="10" type="ORF">NPX13_g5249</name>
</gene>
<dbReference type="Pfam" id="PF00083">
    <property type="entry name" value="Sugar_tr"/>
    <property type="match status" value="1"/>
</dbReference>
<feature type="transmembrane region" description="Helical" evidence="8">
    <location>
        <begin position="217"/>
        <end position="238"/>
    </location>
</feature>
<dbReference type="EMBL" id="JANPWZ010000812">
    <property type="protein sequence ID" value="KAJ3571835.1"/>
    <property type="molecule type" value="Genomic_DNA"/>
</dbReference>
<dbReference type="GO" id="GO:0015149">
    <property type="term" value="F:hexose transmembrane transporter activity"/>
    <property type="evidence" value="ECO:0007669"/>
    <property type="project" value="TreeGrafter"/>
</dbReference>
<feature type="transmembrane region" description="Helical" evidence="8">
    <location>
        <begin position="99"/>
        <end position="118"/>
    </location>
</feature>
<evidence type="ECO:0000256" key="5">
    <source>
        <dbReference type="ARBA" id="ARBA00022989"/>
    </source>
</evidence>
<feature type="transmembrane region" description="Helical" evidence="8">
    <location>
        <begin position="492"/>
        <end position="511"/>
    </location>
</feature>
<evidence type="ECO:0000256" key="8">
    <source>
        <dbReference type="SAM" id="Phobius"/>
    </source>
</evidence>
<feature type="transmembrane region" description="Helical" evidence="8">
    <location>
        <begin position="130"/>
        <end position="154"/>
    </location>
</feature>
<comment type="similarity">
    <text evidence="2">Belongs to the major facilitator superfamily. Sugar transporter (TC 2.A.1.1) family.</text>
</comment>